<protein>
    <submittedName>
        <fullName evidence="2">Uncharacterized protein</fullName>
    </submittedName>
</protein>
<sequence length="374" mass="42572">MLYPTIIWAFCPIYIYTVVDQTILPLNRDFESPENSMGVLSVLSGHVVIKSRLVPSFRPKTIFPIHHPLQTEDTITSIVLFRQEDPVYPSSSSHIYCLIKRHICTMTNENNTKTPLRWETLPRSPFRWLDESFPKDEVEVAEVETNRRSKSRFSFDESSNESPMNKVKTQEIAHRRKPENQSDGSLYDGHYDDDETADHTNLHKGGEPPSEEPATPPTAFIDQRHQVNTQEEVAALLGEEWYPQTLPPRKRRCHRLGPNEVVDYARLSLKTAEDYEGYHSLPKINFHDTEEDRQAALERDSLLVYLTQAQTGGTQEAEQMGQQSGTQTGTDMGSQTMGAHMGYHRDDEWQPVVEHIEDVAAEGSYEGGAGGTER</sequence>
<organism evidence="2 3">
    <name type="scientific">Chaetomium strumarium</name>
    <dbReference type="NCBI Taxonomy" id="1170767"/>
    <lineage>
        <taxon>Eukaryota</taxon>
        <taxon>Fungi</taxon>
        <taxon>Dikarya</taxon>
        <taxon>Ascomycota</taxon>
        <taxon>Pezizomycotina</taxon>
        <taxon>Sordariomycetes</taxon>
        <taxon>Sordariomycetidae</taxon>
        <taxon>Sordariales</taxon>
        <taxon>Chaetomiaceae</taxon>
        <taxon>Chaetomium</taxon>
    </lineage>
</organism>
<evidence type="ECO:0000256" key="1">
    <source>
        <dbReference type="SAM" id="MobiDB-lite"/>
    </source>
</evidence>
<evidence type="ECO:0000313" key="2">
    <source>
        <dbReference type="EMBL" id="KAK3301786.1"/>
    </source>
</evidence>
<dbReference type="RefSeq" id="XP_062717566.1">
    <property type="nucleotide sequence ID" value="XM_062870613.1"/>
</dbReference>
<name>A0AAJ0LXX4_9PEZI</name>
<feature type="compositionally biased region" description="Basic and acidic residues" evidence="1">
    <location>
        <begin position="197"/>
        <end position="206"/>
    </location>
</feature>
<reference evidence="2" key="1">
    <citation type="journal article" date="2023" name="Mol. Phylogenet. Evol.">
        <title>Genome-scale phylogeny and comparative genomics of the fungal order Sordariales.</title>
        <authorList>
            <person name="Hensen N."/>
            <person name="Bonometti L."/>
            <person name="Westerberg I."/>
            <person name="Brannstrom I.O."/>
            <person name="Guillou S."/>
            <person name="Cros-Aarteil S."/>
            <person name="Calhoun S."/>
            <person name="Haridas S."/>
            <person name="Kuo A."/>
            <person name="Mondo S."/>
            <person name="Pangilinan J."/>
            <person name="Riley R."/>
            <person name="LaButti K."/>
            <person name="Andreopoulos B."/>
            <person name="Lipzen A."/>
            <person name="Chen C."/>
            <person name="Yan M."/>
            <person name="Daum C."/>
            <person name="Ng V."/>
            <person name="Clum A."/>
            <person name="Steindorff A."/>
            <person name="Ohm R.A."/>
            <person name="Martin F."/>
            <person name="Silar P."/>
            <person name="Natvig D.O."/>
            <person name="Lalanne C."/>
            <person name="Gautier V."/>
            <person name="Ament-Velasquez S.L."/>
            <person name="Kruys A."/>
            <person name="Hutchinson M.I."/>
            <person name="Powell A.J."/>
            <person name="Barry K."/>
            <person name="Miller A.N."/>
            <person name="Grigoriev I.V."/>
            <person name="Debuchy R."/>
            <person name="Gladieux P."/>
            <person name="Hiltunen Thoren M."/>
            <person name="Johannesson H."/>
        </authorList>
    </citation>
    <scope>NUCLEOTIDE SEQUENCE</scope>
    <source>
        <strain evidence="2">CBS 333.67</strain>
    </source>
</reference>
<feature type="region of interest" description="Disordered" evidence="1">
    <location>
        <begin position="312"/>
        <end position="374"/>
    </location>
</feature>
<feature type="region of interest" description="Disordered" evidence="1">
    <location>
        <begin position="138"/>
        <end position="218"/>
    </location>
</feature>
<dbReference type="EMBL" id="JAUDZG010000008">
    <property type="protein sequence ID" value="KAK3301786.1"/>
    <property type="molecule type" value="Genomic_DNA"/>
</dbReference>
<proteinExistence type="predicted"/>
<gene>
    <name evidence="2" type="ORF">B0T15DRAFT_563381</name>
</gene>
<keyword evidence="3" id="KW-1185">Reference proteome</keyword>
<accession>A0AAJ0LXX4</accession>
<reference evidence="2" key="2">
    <citation type="submission" date="2023-06" db="EMBL/GenBank/DDBJ databases">
        <authorList>
            <consortium name="Lawrence Berkeley National Laboratory"/>
            <person name="Mondo S.J."/>
            <person name="Hensen N."/>
            <person name="Bonometti L."/>
            <person name="Westerberg I."/>
            <person name="Brannstrom I.O."/>
            <person name="Guillou S."/>
            <person name="Cros-Aarteil S."/>
            <person name="Calhoun S."/>
            <person name="Haridas S."/>
            <person name="Kuo A."/>
            <person name="Pangilinan J."/>
            <person name="Riley R."/>
            <person name="Labutti K."/>
            <person name="Andreopoulos B."/>
            <person name="Lipzen A."/>
            <person name="Chen C."/>
            <person name="Yanf M."/>
            <person name="Daum C."/>
            <person name="Ng V."/>
            <person name="Clum A."/>
            <person name="Steindorff A."/>
            <person name="Ohm R."/>
            <person name="Martin F."/>
            <person name="Silar P."/>
            <person name="Natvig D."/>
            <person name="Lalanne C."/>
            <person name="Gautier V."/>
            <person name="Ament-Velasquez S.L."/>
            <person name="Kruys A."/>
            <person name="Hutchinson M.I."/>
            <person name="Powell A.J."/>
            <person name="Barry K."/>
            <person name="Miller A.N."/>
            <person name="Grigoriev I.V."/>
            <person name="Debuchy R."/>
            <person name="Gladieux P."/>
            <person name="Thoren M.H."/>
            <person name="Johannesson H."/>
        </authorList>
    </citation>
    <scope>NUCLEOTIDE SEQUENCE</scope>
    <source>
        <strain evidence="2">CBS 333.67</strain>
    </source>
</reference>
<dbReference type="AlphaFoldDB" id="A0AAJ0LXX4"/>
<dbReference type="Proteomes" id="UP001273166">
    <property type="component" value="Unassembled WGS sequence"/>
</dbReference>
<feature type="compositionally biased region" description="Gly residues" evidence="1">
    <location>
        <begin position="365"/>
        <end position="374"/>
    </location>
</feature>
<comment type="caution">
    <text evidence="2">The sequence shown here is derived from an EMBL/GenBank/DDBJ whole genome shotgun (WGS) entry which is preliminary data.</text>
</comment>
<feature type="compositionally biased region" description="Basic and acidic residues" evidence="1">
    <location>
        <begin position="343"/>
        <end position="358"/>
    </location>
</feature>
<dbReference type="GeneID" id="87889442"/>
<feature type="compositionally biased region" description="Low complexity" evidence="1">
    <location>
        <begin position="319"/>
        <end position="338"/>
    </location>
</feature>
<evidence type="ECO:0000313" key="3">
    <source>
        <dbReference type="Proteomes" id="UP001273166"/>
    </source>
</evidence>